<dbReference type="Gene3D" id="1.10.1740.10">
    <property type="match status" value="1"/>
</dbReference>
<dbReference type="eggNOG" id="COG1595">
    <property type="taxonomic scope" value="Bacteria"/>
</dbReference>
<dbReference type="RefSeq" id="WP_008586078.1">
    <property type="nucleotide sequence ID" value="NZ_CP007035.1"/>
</dbReference>
<dbReference type="STRING" id="929713.NIASO_12795"/>
<evidence type="ECO:0000313" key="7">
    <source>
        <dbReference type="EMBL" id="AHF17703.1"/>
    </source>
</evidence>
<evidence type="ECO:0000313" key="8">
    <source>
        <dbReference type="Proteomes" id="UP000003586"/>
    </source>
</evidence>
<dbReference type="InterPro" id="IPR039425">
    <property type="entry name" value="RNA_pol_sigma-70-like"/>
</dbReference>
<dbReference type="InterPro" id="IPR014284">
    <property type="entry name" value="RNA_pol_sigma-70_dom"/>
</dbReference>
<dbReference type="Pfam" id="PF04542">
    <property type="entry name" value="Sigma70_r2"/>
    <property type="match status" value="1"/>
</dbReference>
<organism evidence="7 8">
    <name type="scientific">Niabella soli DSM 19437</name>
    <dbReference type="NCBI Taxonomy" id="929713"/>
    <lineage>
        <taxon>Bacteria</taxon>
        <taxon>Pseudomonadati</taxon>
        <taxon>Bacteroidota</taxon>
        <taxon>Chitinophagia</taxon>
        <taxon>Chitinophagales</taxon>
        <taxon>Chitinophagaceae</taxon>
        <taxon>Niabella</taxon>
    </lineage>
</organism>
<dbReference type="AlphaFoldDB" id="W0F7D0"/>
<evidence type="ECO:0000256" key="4">
    <source>
        <dbReference type="ARBA" id="ARBA00023163"/>
    </source>
</evidence>
<dbReference type="KEGG" id="nso:NIASO_12795"/>
<reference evidence="7 8" key="1">
    <citation type="submission" date="2013-12" db="EMBL/GenBank/DDBJ databases">
        <authorList>
            <consortium name="DOE Joint Genome Institute"/>
            <person name="Eisen J."/>
            <person name="Huntemann M."/>
            <person name="Han J."/>
            <person name="Chen A."/>
            <person name="Kyrpides N."/>
            <person name="Mavromatis K."/>
            <person name="Markowitz V."/>
            <person name="Palaniappan K."/>
            <person name="Ivanova N."/>
            <person name="Schaumberg A."/>
            <person name="Pati A."/>
            <person name="Liolios K."/>
            <person name="Nordberg H.P."/>
            <person name="Cantor M.N."/>
            <person name="Hua S.X."/>
            <person name="Woyke T."/>
        </authorList>
    </citation>
    <scope>NUCLEOTIDE SEQUENCE [LARGE SCALE GENOMIC DNA]</scope>
    <source>
        <strain evidence="8">DSM 19437</strain>
    </source>
</reference>
<keyword evidence="8" id="KW-1185">Reference proteome</keyword>
<evidence type="ECO:0000259" key="6">
    <source>
        <dbReference type="Pfam" id="PF08281"/>
    </source>
</evidence>
<dbReference type="PANTHER" id="PTHR43133">
    <property type="entry name" value="RNA POLYMERASE ECF-TYPE SIGMA FACTO"/>
    <property type="match status" value="1"/>
</dbReference>
<dbReference type="GO" id="GO:0016987">
    <property type="term" value="F:sigma factor activity"/>
    <property type="evidence" value="ECO:0007669"/>
    <property type="project" value="UniProtKB-KW"/>
</dbReference>
<dbReference type="InterPro" id="IPR013325">
    <property type="entry name" value="RNA_pol_sigma_r2"/>
</dbReference>
<comment type="similarity">
    <text evidence="1">Belongs to the sigma-70 factor family. ECF subfamily.</text>
</comment>
<feature type="domain" description="RNA polymerase sigma-70 region 2" evidence="5">
    <location>
        <begin position="26"/>
        <end position="93"/>
    </location>
</feature>
<keyword evidence="4" id="KW-0804">Transcription</keyword>
<protein>
    <recommendedName>
        <fullName evidence="9">RNA polymerase subunit sigma-24</fullName>
    </recommendedName>
</protein>
<dbReference type="PANTHER" id="PTHR43133:SF46">
    <property type="entry name" value="RNA POLYMERASE SIGMA-70 FACTOR ECF SUBFAMILY"/>
    <property type="match status" value="1"/>
</dbReference>
<evidence type="ECO:0000256" key="3">
    <source>
        <dbReference type="ARBA" id="ARBA00023082"/>
    </source>
</evidence>
<evidence type="ECO:0000259" key="5">
    <source>
        <dbReference type="Pfam" id="PF04542"/>
    </source>
</evidence>
<evidence type="ECO:0000256" key="2">
    <source>
        <dbReference type="ARBA" id="ARBA00023015"/>
    </source>
</evidence>
<keyword evidence="2" id="KW-0805">Transcription regulation</keyword>
<dbReference type="EMBL" id="CP007035">
    <property type="protein sequence ID" value="AHF17703.1"/>
    <property type="molecule type" value="Genomic_DNA"/>
</dbReference>
<dbReference type="NCBIfam" id="TIGR02937">
    <property type="entry name" value="sigma70-ECF"/>
    <property type="match status" value="1"/>
</dbReference>
<gene>
    <name evidence="7" type="ORF">NIASO_12795</name>
</gene>
<name>W0F7D0_9BACT</name>
<keyword evidence="3" id="KW-0731">Sigma factor</keyword>
<proteinExistence type="inferred from homology"/>
<dbReference type="GO" id="GO:0003677">
    <property type="term" value="F:DNA binding"/>
    <property type="evidence" value="ECO:0007669"/>
    <property type="project" value="InterPro"/>
</dbReference>
<dbReference type="InterPro" id="IPR013249">
    <property type="entry name" value="RNA_pol_sigma70_r4_t2"/>
</dbReference>
<evidence type="ECO:0000256" key="1">
    <source>
        <dbReference type="ARBA" id="ARBA00010641"/>
    </source>
</evidence>
<dbReference type="GO" id="GO:0006352">
    <property type="term" value="P:DNA-templated transcription initiation"/>
    <property type="evidence" value="ECO:0007669"/>
    <property type="project" value="InterPro"/>
</dbReference>
<dbReference type="Pfam" id="PF08281">
    <property type="entry name" value="Sigma70_r4_2"/>
    <property type="match status" value="1"/>
</dbReference>
<dbReference type="SUPFAM" id="SSF88946">
    <property type="entry name" value="Sigma2 domain of RNA polymerase sigma factors"/>
    <property type="match status" value="1"/>
</dbReference>
<dbReference type="HOGENOM" id="CLU_047691_4_3_10"/>
<dbReference type="OrthoDB" id="659361at2"/>
<evidence type="ECO:0008006" key="9">
    <source>
        <dbReference type="Google" id="ProtNLM"/>
    </source>
</evidence>
<dbReference type="InterPro" id="IPR036388">
    <property type="entry name" value="WH-like_DNA-bd_sf"/>
</dbReference>
<dbReference type="SUPFAM" id="SSF88659">
    <property type="entry name" value="Sigma3 and sigma4 domains of RNA polymerase sigma factors"/>
    <property type="match status" value="1"/>
</dbReference>
<feature type="domain" description="RNA polymerase sigma factor 70 region 4 type 2" evidence="6">
    <location>
        <begin position="123"/>
        <end position="175"/>
    </location>
</feature>
<dbReference type="InterPro" id="IPR013324">
    <property type="entry name" value="RNA_pol_sigma_r3/r4-like"/>
</dbReference>
<accession>W0F7D0</accession>
<sequence>MKDKAHLVYLQNRVAYARDQVAYKELFLHFYPMLRKLAVLIIQQEHLAEEIVSDVMTRLWTMETKLAYIDHLKMYLLTATRNTAITYLKKYRREACLPEMMVGDEPVPGNEPDQHLATKELSLLIERAVKTLPHQCQLVFRLIKEEGLSYKEAGSVLELSQNTLETHMRTALKRLKGALDTYLLKKKS</sequence>
<dbReference type="InterPro" id="IPR007627">
    <property type="entry name" value="RNA_pol_sigma70_r2"/>
</dbReference>
<dbReference type="Proteomes" id="UP000003586">
    <property type="component" value="Chromosome"/>
</dbReference>
<dbReference type="Gene3D" id="1.10.10.10">
    <property type="entry name" value="Winged helix-like DNA-binding domain superfamily/Winged helix DNA-binding domain"/>
    <property type="match status" value="1"/>
</dbReference>